<organism evidence="2 3">
    <name type="scientific">Aquilegia coerulea</name>
    <name type="common">Rocky mountain columbine</name>
    <dbReference type="NCBI Taxonomy" id="218851"/>
    <lineage>
        <taxon>Eukaryota</taxon>
        <taxon>Viridiplantae</taxon>
        <taxon>Streptophyta</taxon>
        <taxon>Embryophyta</taxon>
        <taxon>Tracheophyta</taxon>
        <taxon>Spermatophyta</taxon>
        <taxon>Magnoliopsida</taxon>
        <taxon>Ranunculales</taxon>
        <taxon>Ranunculaceae</taxon>
        <taxon>Thalictroideae</taxon>
        <taxon>Aquilegia</taxon>
    </lineage>
</organism>
<evidence type="ECO:0000256" key="1">
    <source>
        <dbReference type="SAM" id="Phobius"/>
    </source>
</evidence>
<keyword evidence="3" id="KW-1185">Reference proteome</keyword>
<accession>A0A2G5CJ74</accession>
<dbReference type="PANTHER" id="PTHR33834">
    <property type="entry name" value="SIGNALING PEPTIDE TAXIMIN 2"/>
    <property type="match status" value="1"/>
</dbReference>
<dbReference type="InterPro" id="IPR055283">
    <property type="entry name" value="TAXIMIN_1/2"/>
</dbReference>
<feature type="transmembrane region" description="Helical" evidence="1">
    <location>
        <begin position="7"/>
        <end position="33"/>
    </location>
</feature>
<keyword evidence="1" id="KW-0472">Membrane</keyword>
<name>A0A2G5CJ74_AQUCA</name>
<reference evidence="2 3" key="1">
    <citation type="submission" date="2017-09" db="EMBL/GenBank/DDBJ databases">
        <title>WGS assembly of Aquilegia coerulea Goldsmith.</title>
        <authorList>
            <person name="Hodges S."/>
            <person name="Kramer E."/>
            <person name="Nordborg M."/>
            <person name="Tomkins J."/>
            <person name="Borevitz J."/>
            <person name="Derieg N."/>
            <person name="Yan J."/>
            <person name="Mihaltcheva S."/>
            <person name="Hayes R.D."/>
            <person name="Rokhsar D."/>
        </authorList>
    </citation>
    <scope>NUCLEOTIDE SEQUENCE [LARGE SCALE GENOMIC DNA]</scope>
    <source>
        <strain evidence="3">cv. Goldsmith</strain>
    </source>
</reference>
<dbReference type="Proteomes" id="UP000230069">
    <property type="component" value="Unassembled WGS sequence"/>
</dbReference>
<dbReference type="PANTHER" id="PTHR33834:SF4">
    <property type="entry name" value="SIGNALING PEPTIDE TAXIMIN 2"/>
    <property type="match status" value="1"/>
</dbReference>
<evidence type="ECO:0000313" key="3">
    <source>
        <dbReference type="Proteomes" id="UP000230069"/>
    </source>
</evidence>
<keyword evidence="1" id="KW-0812">Transmembrane</keyword>
<dbReference type="OrthoDB" id="1921758at2759"/>
<dbReference type="EMBL" id="KZ305068">
    <property type="protein sequence ID" value="PIA31230.1"/>
    <property type="molecule type" value="Genomic_DNA"/>
</dbReference>
<keyword evidence="1" id="KW-1133">Transmembrane helix</keyword>
<sequence>MGKCRPLGFLISLPFALIALILSFVGAIIWLIGSILSCICPCCVCCTGIVNLAMTLVKLPVDIIIWFIDKIPC</sequence>
<dbReference type="AlphaFoldDB" id="A0A2G5CJ74"/>
<gene>
    <name evidence="2" type="ORF">AQUCO_05100027v1</name>
</gene>
<dbReference type="STRING" id="218851.A0A2G5CJ74"/>
<dbReference type="InParanoid" id="A0A2G5CJ74"/>
<evidence type="ECO:0000313" key="2">
    <source>
        <dbReference type="EMBL" id="PIA31230.1"/>
    </source>
</evidence>
<protein>
    <submittedName>
        <fullName evidence="2">Uncharacterized protein</fullName>
    </submittedName>
</protein>
<proteinExistence type="predicted"/>